<evidence type="ECO:0000313" key="1">
    <source>
        <dbReference type="EMBL" id="POU68071.1"/>
    </source>
</evidence>
<proteinExistence type="predicted"/>
<accession>A0A2S4S2I0</accession>
<protein>
    <submittedName>
        <fullName evidence="1">Uncharacterized protein</fullName>
    </submittedName>
</protein>
<dbReference type="EMBL" id="PQLX01000001">
    <property type="protein sequence ID" value="POU68071.1"/>
    <property type="molecule type" value="Genomic_DNA"/>
</dbReference>
<sequence>MISVNKSFLRSIQDNALTSTEKDVESANDRSSVSVKNTSLRAELSDVKNVFKSYSSASSQESLRTTKGLLAEDFQSKNISPASDTVAASGEQLHINAQKRIDDIVKVLLPEIDVSYQVARTACDNIDTNDLSKLDKMKKYVTTAYEQKRNLQDEAISLFLQMNVVTNDINHNPDAEQSTHKLFALIFNLSCSYDDVVKLLDSAKVTDSFLKFASDESNQSELTDLYGAFGKNSSNSLENEIMQTIK</sequence>
<name>A0A2S4S2I0_CITAM</name>
<dbReference type="Proteomes" id="UP000237003">
    <property type="component" value="Unassembled WGS sequence"/>
</dbReference>
<dbReference type="RefSeq" id="WP_103774990.1">
    <property type="nucleotide sequence ID" value="NZ_PQLX01000001.1"/>
</dbReference>
<dbReference type="AlphaFoldDB" id="A0A2S4S2I0"/>
<evidence type="ECO:0000313" key="2">
    <source>
        <dbReference type="Proteomes" id="UP000237003"/>
    </source>
</evidence>
<comment type="caution">
    <text evidence="1">The sequence shown here is derived from an EMBL/GenBank/DDBJ whole genome shotgun (WGS) entry which is preliminary data.</text>
</comment>
<organism evidence="1 2">
    <name type="scientific">Citrobacter amalonaticus</name>
    <dbReference type="NCBI Taxonomy" id="35703"/>
    <lineage>
        <taxon>Bacteria</taxon>
        <taxon>Pseudomonadati</taxon>
        <taxon>Pseudomonadota</taxon>
        <taxon>Gammaproteobacteria</taxon>
        <taxon>Enterobacterales</taxon>
        <taxon>Enterobacteriaceae</taxon>
        <taxon>Citrobacter</taxon>
    </lineage>
</organism>
<reference evidence="1 2" key="1">
    <citation type="submission" date="2018-01" db="EMBL/GenBank/DDBJ databases">
        <title>Complete genome sequences of 14 Citrobacter spp. isolated from plant in Canada.</title>
        <authorList>
            <person name="Bhandare S.G."/>
            <person name="Colavecchio A."/>
            <person name="Jeukens J."/>
            <person name="Emond-Rheault J.-G."/>
            <person name="Freschi L."/>
            <person name="Hamel J."/>
            <person name="Kukavica-Ibrulj I."/>
            <person name="Levesque R."/>
            <person name="Goodridge L."/>
        </authorList>
    </citation>
    <scope>NUCLEOTIDE SEQUENCE [LARGE SCALE GENOMIC DNA]</scope>
    <source>
        <strain evidence="1 2">S1285</strain>
    </source>
</reference>
<gene>
    <name evidence="1" type="ORF">C3430_03050</name>
</gene>